<dbReference type="GO" id="GO:0016787">
    <property type="term" value="F:hydrolase activity"/>
    <property type="evidence" value="ECO:0007669"/>
    <property type="project" value="UniProtKB-KW"/>
</dbReference>
<evidence type="ECO:0000313" key="1">
    <source>
        <dbReference type="EMBL" id="AXC13010.1"/>
    </source>
</evidence>
<proteinExistence type="predicted"/>
<sequence>MNLFGAYYRSYYTQQGLFAAQGCADAGRISFYSDSDQRTVETGKSLIAGMFPGCDDKQPEHHFLAEGEEDPLFHSLSAGLGKPDHDRAVASIAGRIGADPDGITEAYGAQLEALQRILLACTPSTPCPSPGHTAAKTLLAIPASLDGGKSDHLAELKGPLNTASTITENFLLEYADGMPMDQVAWSRVDLPTLKQLMNLHTAASDLTRRTSYLATVQASNTLAHILQTLEQAETGKAIPGALGKRGDKAVILVGHDTNLTNIAGALNLNWLLDGRRDDTPPGGALVFELRQRPGEFESRVYIYYVAQTLEQMRSLTPLNLDRAPARASIFLPGCSGGAVGYPCDWTSFSQVLTKVINPEFVK</sequence>
<dbReference type="Gene3D" id="3.40.50.1240">
    <property type="entry name" value="Phosphoglycerate mutase-like"/>
    <property type="match status" value="2"/>
</dbReference>
<dbReference type="KEGG" id="abas:ACPOL_3731"/>
<dbReference type="InterPro" id="IPR000560">
    <property type="entry name" value="His_Pase_clade-2"/>
</dbReference>
<organism evidence="1 2">
    <name type="scientific">Acidisarcina polymorpha</name>
    <dbReference type="NCBI Taxonomy" id="2211140"/>
    <lineage>
        <taxon>Bacteria</taxon>
        <taxon>Pseudomonadati</taxon>
        <taxon>Acidobacteriota</taxon>
        <taxon>Terriglobia</taxon>
        <taxon>Terriglobales</taxon>
        <taxon>Acidobacteriaceae</taxon>
        <taxon>Acidisarcina</taxon>
    </lineage>
</organism>
<dbReference type="Proteomes" id="UP000253606">
    <property type="component" value="Chromosome"/>
</dbReference>
<dbReference type="AlphaFoldDB" id="A0A2Z5G1V9"/>
<gene>
    <name evidence="1" type="ORF">ACPOL_3731</name>
</gene>
<dbReference type="SUPFAM" id="SSF53254">
    <property type="entry name" value="Phosphoglycerate mutase-like"/>
    <property type="match status" value="1"/>
</dbReference>
<keyword evidence="2" id="KW-1185">Reference proteome</keyword>
<dbReference type="EMBL" id="CP030840">
    <property type="protein sequence ID" value="AXC13010.1"/>
    <property type="molecule type" value="Genomic_DNA"/>
</dbReference>
<protein>
    <submittedName>
        <fullName evidence="1">Periplasmic phosphoanhydride phosphohydrolase</fullName>
    </submittedName>
</protein>
<accession>A0A2Z5G1V9</accession>
<reference evidence="1 2" key="1">
    <citation type="journal article" date="2018" name="Front. Microbiol.">
        <title>Hydrolytic Capabilities as a Key to Environmental Success: Chitinolytic and Cellulolytic Acidobacteria From Acidic Sub-arctic Soils and Boreal Peatlands.</title>
        <authorList>
            <person name="Belova S.E."/>
            <person name="Ravin N.V."/>
            <person name="Pankratov T.A."/>
            <person name="Rakitin A.L."/>
            <person name="Ivanova A.A."/>
            <person name="Beletsky A.V."/>
            <person name="Mardanov A.V."/>
            <person name="Sinninghe Damste J.S."/>
            <person name="Dedysh S.N."/>
        </authorList>
    </citation>
    <scope>NUCLEOTIDE SEQUENCE [LARGE SCALE GENOMIC DNA]</scope>
    <source>
        <strain evidence="1 2">SBC82</strain>
    </source>
</reference>
<dbReference type="Pfam" id="PF00328">
    <property type="entry name" value="His_Phos_2"/>
    <property type="match status" value="2"/>
</dbReference>
<dbReference type="InterPro" id="IPR029033">
    <property type="entry name" value="His_PPase_superfam"/>
</dbReference>
<dbReference type="CDD" id="cd07061">
    <property type="entry name" value="HP_HAP_like"/>
    <property type="match status" value="1"/>
</dbReference>
<keyword evidence="1" id="KW-0378">Hydrolase</keyword>
<evidence type="ECO:0000313" key="2">
    <source>
        <dbReference type="Proteomes" id="UP000253606"/>
    </source>
</evidence>
<name>A0A2Z5G1V9_9BACT</name>